<dbReference type="EMBL" id="CM042057">
    <property type="protein sequence ID" value="KAI3693192.1"/>
    <property type="molecule type" value="Genomic_DNA"/>
</dbReference>
<proteinExistence type="predicted"/>
<sequence length="66" mass="7621">MFSIVVDRFRWTRFITENEQFNFIGPGSIISPSPTLSPHCIAARVSHQTLLSFFHSIFQQTNFLGF</sequence>
<accession>A0ACB8Z6K7</accession>
<protein>
    <submittedName>
        <fullName evidence="1">Uncharacterized protein</fullName>
    </submittedName>
</protein>
<evidence type="ECO:0000313" key="2">
    <source>
        <dbReference type="Proteomes" id="UP001055879"/>
    </source>
</evidence>
<evidence type="ECO:0000313" key="1">
    <source>
        <dbReference type="EMBL" id="KAI3693192.1"/>
    </source>
</evidence>
<gene>
    <name evidence="1" type="ORF">L6452_33023</name>
</gene>
<organism evidence="1 2">
    <name type="scientific">Arctium lappa</name>
    <name type="common">Greater burdock</name>
    <name type="synonym">Lappa major</name>
    <dbReference type="NCBI Taxonomy" id="4217"/>
    <lineage>
        <taxon>Eukaryota</taxon>
        <taxon>Viridiplantae</taxon>
        <taxon>Streptophyta</taxon>
        <taxon>Embryophyta</taxon>
        <taxon>Tracheophyta</taxon>
        <taxon>Spermatophyta</taxon>
        <taxon>Magnoliopsida</taxon>
        <taxon>eudicotyledons</taxon>
        <taxon>Gunneridae</taxon>
        <taxon>Pentapetalae</taxon>
        <taxon>asterids</taxon>
        <taxon>campanulids</taxon>
        <taxon>Asterales</taxon>
        <taxon>Asteraceae</taxon>
        <taxon>Carduoideae</taxon>
        <taxon>Cardueae</taxon>
        <taxon>Arctiinae</taxon>
        <taxon>Arctium</taxon>
    </lineage>
</organism>
<keyword evidence="2" id="KW-1185">Reference proteome</keyword>
<reference evidence="1 2" key="2">
    <citation type="journal article" date="2022" name="Mol. Ecol. Resour.">
        <title>The genomes of chicory, endive, great burdock and yacon provide insights into Asteraceae paleo-polyploidization history and plant inulin production.</title>
        <authorList>
            <person name="Fan W."/>
            <person name="Wang S."/>
            <person name="Wang H."/>
            <person name="Wang A."/>
            <person name="Jiang F."/>
            <person name="Liu H."/>
            <person name="Zhao H."/>
            <person name="Xu D."/>
            <person name="Zhang Y."/>
        </authorList>
    </citation>
    <scope>NUCLEOTIDE SEQUENCE [LARGE SCALE GENOMIC DNA]</scope>
    <source>
        <strain evidence="2">cv. Niubang</strain>
    </source>
</reference>
<comment type="caution">
    <text evidence="1">The sequence shown here is derived from an EMBL/GenBank/DDBJ whole genome shotgun (WGS) entry which is preliminary data.</text>
</comment>
<reference evidence="2" key="1">
    <citation type="journal article" date="2022" name="Mol. Ecol. Resour.">
        <title>The genomes of chicory, endive, great burdock and yacon provide insights into Asteraceae palaeo-polyploidization history and plant inulin production.</title>
        <authorList>
            <person name="Fan W."/>
            <person name="Wang S."/>
            <person name="Wang H."/>
            <person name="Wang A."/>
            <person name="Jiang F."/>
            <person name="Liu H."/>
            <person name="Zhao H."/>
            <person name="Xu D."/>
            <person name="Zhang Y."/>
        </authorList>
    </citation>
    <scope>NUCLEOTIDE SEQUENCE [LARGE SCALE GENOMIC DNA]</scope>
    <source>
        <strain evidence="2">cv. Niubang</strain>
    </source>
</reference>
<name>A0ACB8Z6K7_ARCLA</name>
<dbReference type="Proteomes" id="UP001055879">
    <property type="component" value="Linkage Group LG11"/>
</dbReference>